<evidence type="ECO:0000256" key="1">
    <source>
        <dbReference type="ARBA" id="ARBA00022814"/>
    </source>
</evidence>
<dbReference type="GO" id="GO:0005829">
    <property type="term" value="C:cytosol"/>
    <property type="evidence" value="ECO:0007669"/>
    <property type="project" value="TreeGrafter"/>
</dbReference>
<dbReference type="InterPro" id="IPR006645">
    <property type="entry name" value="NGN-like_dom"/>
</dbReference>
<name>A0A266ZV86_PSEFR</name>
<dbReference type="GO" id="GO:0031564">
    <property type="term" value="P:transcription antitermination"/>
    <property type="evidence" value="ECO:0007669"/>
    <property type="project" value="UniProtKB-KW"/>
</dbReference>
<dbReference type="GO" id="GO:0006354">
    <property type="term" value="P:DNA-templated transcription elongation"/>
    <property type="evidence" value="ECO:0007669"/>
    <property type="project" value="InterPro"/>
</dbReference>
<dbReference type="InterPro" id="IPR043425">
    <property type="entry name" value="NusG-like"/>
</dbReference>
<evidence type="ECO:0000256" key="3">
    <source>
        <dbReference type="ARBA" id="ARBA00023163"/>
    </source>
</evidence>
<feature type="domain" description="NusG-like N-terminal" evidence="4">
    <location>
        <begin position="16"/>
        <end position="114"/>
    </location>
</feature>
<keyword evidence="1" id="KW-0889">Transcription antitermination</keyword>
<proteinExistence type="predicted"/>
<dbReference type="OrthoDB" id="9790639at2"/>
<dbReference type="InterPro" id="IPR036735">
    <property type="entry name" value="NGN_dom_sf"/>
</dbReference>
<dbReference type="NCBIfam" id="NF006534">
    <property type="entry name" value="PRK09014.1"/>
    <property type="match status" value="1"/>
</dbReference>
<organism evidence="5 6">
    <name type="scientific">Pseudomonas fragi</name>
    <dbReference type="NCBI Taxonomy" id="296"/>
    <lineage>
        <taxon>Bacteria</taxon>
        <taxon>Pseudomonadati</taxon>
        <taxon>Pseudomonadota</taxon>
        <taxon>Gammaproteobacteria</taxon>
        <taxon>Pseudomonadales</taxon>
        <taxon>Pseudomonadaceae</taxon>
        <taxon>Pseudomonas</taxon>
    </lineage>
</organism>
<dbReference type="InterPro" id="IPR010215">
    <property type="entry name" value="Transcription_antiterm_RfaH"/>
</dbReference>
<dbReference type="NCBIfam" id="TIGR01955">
    <property type="entry name" value="RfaH"/>
    <property type="match status" value="1"/>
</dbReference>
<evidence type="ECO:0000256" key="2">
    <source>
        <dbReference type="ARBA" id="ARBA00023015"/>
    </source>
</evidence>
<gene>
    <name evidence="5" type="primary">rfaH</name>
    <name evidence="5" type="ORF">CJU81_22750</name>
</gene>
<evidence type="ECO:0000259" key="4">
    <source>
        <dbReference type="SMART" id="SM00738"/>
    </source>
</evidence>
<protein>
    <submittedName>
        <fullName evidence="5">Transcription/translation regulatory transformer protein RfaH</fullName>
    </submittedName>
</protein>
<comment type="caution">
    <text evidence="5">The sequence shown here is derived from an EMBL/GenBank/DDBJ whole genome shotgun (WGS) entry which is preliminary data.</text>
</comment>
<sequence length="174" mass="19560">MDITTLAPHTSAVSRQGDWYLVQCKPKQDERAEENLMRQGYACSRPVCSREKLLRGKRQLVQESLFPGYLFIHMPLGANWAPLRSSRGVARVVAFGGQPLPVSQQLVEQLQVRAQSCLLRAFKPGERVTLKEEGFAGIESIFMSMDGEERVILLINLMNRQQQISMPLASISNS</sequence>
<evidence type="ECO:0000313" key="6">
    <source>
        <dbReference type="Proteomes" id="UP000215861"/>
    </source>
</evidence>
<evidence type="ECO:0000313" key="5">
    <source>
        <dbReference type="EMBL" id="PAA04243.1"/>
    </source>
</evidence>
<dbReference type="SMART" id="SM00738">
    <property type="entry name" value="NGN"/>
    <property type="match status" value="1"/>
</dbReference>
<keyword evidence="2" id="KW-0805">Transcription regulation</keyword>
<dbReference type="Gene3D" id="3.30.70.940">
    <property type="entry name" value="NusG, N-terminal domain"/>
    <property type="match status" value="1"/>
</dbReference>
<accession>A0A266ZV86</accession>
<dbReference type="AlphaFoldDB" id="A0A266ZV86"/>
<dbReference type="SUPFAM" id="SSF82679">
    <property type="entry name" value="N-utilization substance G protein NusG, N-terminal domain"/>
    <property type="match status" value="1"/>
</dbReference>
<keyword evidence="3" id="KW-0804">Transcription</keyword>
<dbReference type="PANTHER" id="PTHR30265:SF7">
    <property type="entry name" value="TRANSCRIPTION ANTITERMINATION PROTEIN RFAH"/>
    <property type="match status" value="1"/>
</dbReference>
<dbReference type="EMBL" id="NQKQ01000039">
    <property type="protein sequence ID" value="PAA04243.1"/>
    <property type="molecule type" value="Genomic_DNA"/>
</dbReference>
<dbReference type="RefSeq" id="WP_095038347.1">
    <property type="nucleotide sequence ID" value="NZ_NQKQ01000039.1"/>
</dbReference>
<reference evidence="5 6" key="1">
    <citation type="submission" date="2017-08" db="EMBL/GenBank/DDBJ databases">
        <title>Genomic and metabolic characterisation of spoilage-associated Pseudomonas species.</title>
        <authorList>
            <person name="Stanborough T."/>
            <person name="Fegan N."/>
            <person name="Powell S.M."/>
            <person name="Singh T."/>
            <person name="Tamplin M.L."/>
            <person name="Chandry P.S."/>
        </authorList>
    </citation>
    <scope>NUCLEOTIDE SEQUENCE [LARGE SCALE GENOMIC DNA]</scope>
    <source>
        <strain evidence="5 6">F1801</strain>
    </source>
</reference>
<dbReference type="PANTHER" id="PTHR30265">
    <property type="entry name" value="RHO-INTERACTING TRANSCRIPTION TERMINATION FACTOR NUSG"/>
    <property type="match status" value="1"/>
</dbReference>
<dbReference type="CDD" id="cd09892">
    <property type="entry name" value="NGN_SP_RfaH"/>
    <property type="match status" value="1"/>
</dbReference>
<dbReference type="Pfam" id="PF02357">
    <property type="entry name" value="NusG"/>
    <property type="match status" value="1"/>
</dbReference>
<dbReference type="Proteomes" id="UP000215861">
    <property type="component" value="Unassembled WGS sequence"/>
</dbReference>